<evidence type="ECO:0000256" key="1">
    <source>
        <dbReference type="SAM" id="MobiDB-lite"/>
    </source>
</evidence>
<organism evidence="3 4">
    <name type="scientific">Geodermatophilus nigrescens</name>
    <dbReference type="NCBI Taxonomy" id="1070870"/>
    <lineage>
        <taxon>Bacteria</taxon>
        <taxon>Bacillati</taxon>
        <taxon>Actinomycetota</taxon>
        <taxon>Actinomycetes</taxon>
        <taxon>Geodermatophilales</taxon>
        <taxon>Geodermatophilaceae</taxon>
        <taxon>Geodermatophilus</taxon>
    </lineage>
</organism>
<protein>
    <submittedName>
        <fullName evidence="3">Uncharacterized protein</fullName>
    </submittedName>
</protein>
<accession>A0A1M5E9B8</accession>
<dbReference type="RefSeq" id="WP_073418631.1">
    <property type="nucleotide sequence ID" value="NZ_FQVX01000001.1"/>
</dbReference>
<feature type="region of interest" description="Disordered" evidence="1">
    <location>
        <begin position="57"/>
        <end position="81"/>
    </location>
</feature>
<keyword evidence="2" id="KW-0472">Membrane</keyword>
<dbReference type="Proteomes" id="UP000184471">
    <property type="component" value="Unassembled WGS sequence"/>
</dbReference>
<keyword evidence="2" id="KW-1133">Transmembrane helix</keyword>
<feature type="transmembrane region" description="Helical" evidence="2">
    <location>
        <begin position="33"/>
        <end position="55"/>
    </location>
</feature>
<dbReference type="EMBL" id="FQVX01000001">
    <property type="protein sequence ID" value="SHF75796.1"/>
    <property type="molecule type" value="Genomic_DNA"/>
</dbReference>
<sequence>MSPLRWDVLAVGLVLALPVLAMGMRGDFSADEVAVRLPWCLLAGWGAVALLRWAATPPSPAPARRRAGAPGSADPEDAPTP</sequence>
<evidence type="ECO:0000256" key="2">
    <source>
        <dbReference type="SAM" id="Phobius"/>
    </source>
</evidence>
<proteinExistence type="predicted"/>
<gene>
    <name evidence="3" type="ORF">SAMN05444351_0702</name>
</gene>
<dbReference type="AlphaFoldDB" id="A0A1M5E9B8"/>
<reference evidence="3 4" key="1">
    <citation type="submission" date="2016-11" db="EMBL/GenBank/DDBJ databases">
        <authorList>
            <person name="Jaros S."/>
            <person name="Januszkiewicz K."/>
            <person name="Wedrychowicz H."/>
        </authorList>
    </citation>
    <scope>NUCLEOTIDE SEQUENCE [LARGE SCALE GENOMIC DNA]</scope>
    <source>
        <strain evidence="3 4">DSM 45408</strain>
    </source>
</reference>
<evidence type="ECO:0000313" key="4">
    <source>
        <dbReference type="Proteomes" id="UP000184471"/>
    </source>
</evidence>
<name>A0A1M5E9B8_9ACTN</name>
<dbReference type="OrthoDB" id="5197160at2"/>
<dbReference type="STRING" id="1070870.SAMN05444351_0702"/>
<keyword evidence="4" id="KW-1185">Reference proteome</keyword>
<evidence type="ECO:0000313" key="3">
    <source>
        <dbReference type="EMBL" id="SHF75796.1"/>
    </source>
</evidence>
<keyword evidence="2" id="KW-0812">Transmembrane</keyword>